<dbReference type="GO" id="GO:0006506">
    <property type="term" value="P:GPI anchor biosynthetic process"/>
    <property type="evidence" value="ECO:0007669"/>
    <property type="project" value="UniProtKB-UniPathway"/>
</dbReference>
<feature type="transmembrane region" description="Helical" evidence="13">
    <location>
        <begin position="369"/>
        <end position="394"/>
    </location>
</feature>
<reference evidence="14 15" key="1">
    <citation type="journal article" date="2016" name="Mol. Biol. Evol.">
        <title>Comparative Genomics of Early-Diverging Mushroom-Forming Fungi Provides Insights into the Origins of Lignocellulose Decay Capabilities.</title>
        <authorList>
            <person name="Nagy L.G."/>
            <person name="Riley R."/>
            <person name="Tritt A."/>
            <person name="Adam C."/>
            <person name="Daum C."/>
            <person name="Floudas D."/>
            <person name="Sun H."/>
            <person name="Yadav J.S."/>
            <person name="Pangilinan J."/>
            <person name="Larsson K.H."/>
            <person name="Matsuura K."/>
            <person name="Barry K."/>
            <person name="Labutti K."/>
            <person name="Kuo R."/>
            <person name="Ohm R.A."/>
            <person name="Bhattacharya S.S."/>
            <person name="Shirouzu T."/>
            <person name="Yoshinaga Y."/>
            <person name="Martin F.M."/>
            <person name="Grigoriev I.V."/>
            <person name="Hibbett D.S."/>
        </authorList>
    </citation>
    <scope>NUCLEOTIDE SEQUENCE [LARGE SCALE GENOMIC DNA]</scope>
    <source>
        <strain evidence="14 15">TUFC12733</strain>
    </source>
</reference>
<evidence type="ECO:0000256" key="9">
    <source>
        <dbReference type="ARBA" id="ARBA00022824"/>
    </source>
</evidence>
<evidence type="ECO:0000256" key="2">
    <source>
        <dbReference type="ARBA" id="ARBA00004687"/>
    </source>
</evidence>
<dbReference type="Pfam" id="PF05007">
    <property type="entry name" value="Mannosyl_trans"/>
    <property type="match status" value="1"/>
</dbReference>
<evidence type="ECO:0000256" key="4">
    <source>
        <dbReference type="ARBA" id="ARBA00013797"/>
    </source>
</evidence>
<comment type="similarity">
    <text evidence="3 13">Belongs to the PIGM family.</text>
</comment>
<dbReference type="PANTHER" id="PTHR12886:SF0">
    <property type="entry name" value="GPI MANNOSYLTRANSFERASE 1"/>
    <property type="match status" value="1"/>
</dbReference>
<evidence type="ECO:0000313" key="14">
    <source>
        <dbReference type="EMBL" id="KZO97773.1"/>
    </source>
</evidence>
<feature type="transmembrane region" description="Helical" evidence="13">
    <location>
        <begin position="6"/>
        <end position="28"/>
    </location>
</feature>
<feature type="transmembrane region" description="Helical" evidence="13">
    <location>
        <begin position="113"/>
        <end position="135"/>
    </location>
</feature>
<keyword evidence="15" id="KW-1185">Reference proteome</keyword>
<dbReference type="EMBL" id="KV417278">
    <property type="protein sequence ID" value="KZO97773.1"/>
    <property type="molecule type" value="Genomic_DNA"/>
</dbReference>
<evidence type="ECO:0000256" key="3">
    <source>
        <dbReference type="ARBA" id="ARBA00011071"/>
    </source>
</evidence>
<organism evidence="14 15">
    <name type="scientific">Calocera viscosa (strain TUFC12733)</name>
    <dbReference type="NCBI Taxonomy" id="1330018"/>
    <lineage>
        <taxon>Eukaryota</taxon>
        <taxon>Fungi</taxon>
        <taxon>Dikarya</taxon>
        <taxon>Basidiomycota</taxon>
        <taxon>Agaricomycotina</taxon>
        <taxon>Dacrymycetes</taxon>
        <taxon>Dacrymycetales</taxon>
        <taxon>Dacrymycetaceae</taxon>
        <taxon>Calocera</taxon>
    </lineage>
</organism>
<evidence type="ECO:0000256" key="7">
    <source>
        <dbReference type="ARBA" id="ARBA00022679"/>
    </source>
</evidence>
<feature type="transmembrane region" description="Helical" evidence="13">
    <location>
        <begin position="346"/>
        <end position="363"/>
    </location>
</feature>
<name>A0A167NJ65_CALVF</name>
<dbReference type="InterPro" id="IPR007704">
    <property type="entry name" value="PIG-M"/>
</dbReference>
<dbReference type="AlphaFoldDB" id="A0A167NJ65"/>
<evidence type="ECO:0000313" key="15">
    <source>
        <dbReference type="Proteomes" id="UP000076738"/>
    </source>
</evidence>
<evidence type="ECO:0000256" key="11">
    <source>
        <dbReference type="ARBA" id="ARBA00023136"/>
    </source>
</evidence>
<comment type="pathway">
    <text evidence="2 13">Glycolipid biosynthesis; glycosylphosphatidylinositol-anchor biosynthesis.</text>
</comment>
<evidence type="ECO:0000256" key="5">
    <source>
        <dbReference type="ARBA" id="ARBA00022502"/>
    </source>
</evidence>
<dbReference type="PANTHER" id="PTHR12886">
    <property type="entry name" value="PIG-M MANNOSYLTRANSFERASE"/>
    <property type="match status" value="1"/>
</dbReference>
<evidence type="ECO:0000256" key="10">
    <source>
        <dbReference type="ARBA" id="ARBA00022989"/>
    </source>
</evidence>
<accession>A0A167NJ65</accession>
<dbReference type="GO" id="GO:0051751">
    <property type="term" value="F:alpha-1,4-mannosyltransferase activity"/>
    <property type="evidence" value="ECO:0007669"/>
    <property type="project" value="InterPro"/>
</dbReference>
<evidence type="ECO:0000256" key="6">
    <source>
        <dbReference type="ARBA" id="ARBA00022676"/>
    </source>
</evidence>
<keyword evidence="8 13" id="KW-0812">Transmembrane</keyword>
<comment type="function">
    <text evidence="12 13">Mannosyltransferase involved in glycosylphosphatidylinositol-anchor biosynthesis. Transfers the first alpha-1,4-mannose to GlcN-acyl-PI during GPI precursor assembly. Required for cell wall integrity.</text>
</comment>
<dbReference type="GO" id="GO:0004376">
    <property type="term" value="F:GPI mannosyltransferase activity"/>
    <property type="evidence" value="ECO:0007669"/>
    <property type="project" value="InterPro"/>
</dbReference>
<feature type="transmembrane region" description="Helical" evidence="13">
    <location>
        <begin position="322"/>
        <end position="339"/>
    </location>
</feature>
<dbReference type="GO" id="GO:0005789">
    <property type="term" value="C:endoplasmic reticulum membrane"/>
    <property type="evidence" value="ECO:0007669"/>
    <property type="project" value="UniProtKB-SubCell"/>
</dbReference>
<evidence type="ECO:0000256" key="1">
    <source>
        <dbReference type="ARBA" id="ARBA00004477"/>
    </source>
</evidence>
<keyword evidence="7 13" id="KW-0808">Transferase</keyword>
<gene>
    <name evidence="14" type="ORF">CALVIDRAFT_479395</name>
</gene>
<evidence type="ECO:0000256" key="8">
    <source>
        <dbReference type="ARBA" id="ARBA00022692"/>
    </source>
</evidence>
<keyword evidence="10 13" id="KW-1133">Transmembrane helix</keyword>
<keyword evidence="9 13" id="KW-0256">Endoplasmic reticulum</keyword>
<sequence length="406" mass="45251">MLDRLAQVSFPLILLVSAILHGALIIYGDWHDAHSPLKYTDIDYLVFTDAARFVAQPEEGGYAGGWLAKRLGLAPYYRSTYRYTPLLALLLAPNILLHPAWGKLLFSLSDILISLQLQSLLPVGASINYITLLWTLNPFPLNISTRGSSEALIGLAVMSSLYFLKRGNLIGSGIMLGLATHLKIYPFVYGIAVISWLARGKGWKGWISSQSLLFTVASAGTFFGLGAIMYSIWGFPFPDHTYLYHLTRQDHRHNFSPFFYLAYLTYGSPSSRFSSIVGFAPQLLLTLALGAKFGSRDLAGAWAAQTAAFVLLNKVCTSQARYFMWYLWFLPLVIPHLRISRVESAVLLALWAAWLAVAFQVEFNGQNVYFLLWTAGLGFVVSNAVILGRLITLYDWDSQGPRTKIE</sequence>
<evidence type="ECO:0000256" key="13">
    <source>
        <dbReference type="RuleBase" id="RU365064"/>
    </source>
</evidence>
<dbReference type="Proteomes" id="UP000076738">
    <property type="component" value="Unassembled WGS sequence"/>
</dbReference>
<protein>
    <recommendedName>
        <fullName evidence="4 13">GPI mannosyltransferase 1</fullName>
        <ecNumber evidence="13">2.4.1.-</ecNumber>
    </recommendedName>
    <alternativeName>
        <fullName evidence="13">GPI mannosyltransferase I</fullName>
    </alternativeName>
</protein>
<dbReference type="GO" id="GO:1990529">
    <property type="term" value="C:glycosylphosphatidylinositol-mannosyltransferase I complex"/>
    <property type="evidence" value="ECO:0007669"/>
    <property type="project" value="TreeGrafter"/>
</dbReference>
<dbReference type="OrthoDB" id="1741594at2759"/>
<dbReference type="EC" id="2.4.1.-" evidence="13"/>
<keyword evidence="11 13" id="KW-0472">Membrane</keyword>
<dbReference type="UniPathway" id="UPA00196"/>
<comment type="subcellular location">
    <subcellularLocation>
        <location evidence="1 13">Endoplasmic reticulum membrane</location>
        <topology evidence="1 13">Multi-pass membrane protein</topology>
    </subcellularLocation>
</comment>
<evidence type="ECO:0000256" key="12">
    <source>
        <dbReference type="ARBA" id="ARBA00025399"/>
    </source>
</evidence>
<dbReference type="STRING" id="1330018.A0A167NJ65"/>
<feature type="transmembrane region" description="Helical" evidence="13">
    <location>
        <begin position="212"/>
        <end position="233"/>
    </location>
</feature>
<keyword evidence="5 13" id="KW-0337">GPI-anchor biosynthesis</keyword>
<feature type="transmembrane region" description="Helical" evidence="13">
    <location>
        <begin position="83"/>
        <end position="101"/>
    </location>
</feature>
<proteinExistence type="inferred from homology"/>
<keyword evidence="6 13" id="KW-0328">Glycosyltransferase</keyword>